<dbReference type="EMBL" id="JXJN01010634">
    <property type="status" value="NOT_ANNOTATED_CDS"/>
    <property type="molecule type" value="Genomic_DNA"/>
</dbReference>
<organism evidence="3 4">
    <name type="scientific">Glossina palpalis gambiensis</name>
    <dbReference type="NCBI Taxonomy" id="67801"/>
    <lineage>
        <taxon>Eukaryota</taxon>
        <taxon>Metazoa</taxon>
        <taxon>Ecdysozoa</taxon>
        <taxon>Arthropoda</taxon>
        <taxon>Hexapoda</taxon>
        <taxon>Insecta</taxon>
        <taxon>Pterygota</taxon>
        <taxon>Neoptera</taxon>
        <taxon>Endopterygota</taxon>
        <taxon>Diptera</taxon>
        <taxon>Brachycera</taxon>
        <taxon>Muscomorpha</taxon>
        <taxon>Hippoboscoidea</taxon>
        <taxon>Glossinidae</taxon>
        <taxon>Glossina</taxon>
    </lineage>
</organism>
<feature type="domain" description="AMP-dependent synthetase/ligase" evidence="2">
    <location>
        <begin position="227"/>
        <end position="460"/>
    </location>
</feature>
<dbReference type="Pfam" id="PF00501">
    <property type="entry name" value="AMP-binding"/>
    <property type="match status" value="1"/>
</dbReference>
<dbReference type="PANTHER" id="PTHR43201:SF8">
    <property type="entry name" value="ACYL-COA SYNTHETASE FAMILY MEMBER 3"/>
    <property type="match status" value="1"/>
</dbReference>
<keyword evidence="4" id="KW-1185">Reference proteome</keyword>
<dbReference type="GO" id="GO:0006631">
    <property type="term" value="P:fatty acid metabolic process"/>
    <property type="evidence" value="ECO:0007669"/>
    <property type="project" value="TreeGrafter"/>
</dbReference>
<dbReference type="AlphaFoldDB" id="A0A1B0B9W9"/>
<dbReference type="SUPFAM" id="SSF56801">
    <property type="entry name" value="Acetyl-CoA synthetase-like"/>
    <property type="match status" value="1"/>
</dbReference>
<accession>A0A1B0B9W9</accession>
<dbReference type="InterPro" id="IPR000873">
    <property type="entry name" value="AMP-dep_synth/lig_dom"/>
</dbReference>
<dbReference type="Proteomes" id="UP000092460">
    <property type="component" value="Unassembled WGS sequence"/>
</dbReference>
<sequence>MRLFNIKNFYIYFGHRLHRRLYSSKNAPSPEYLTKLRECYRLEEDNNIVVPVFKKALLYGNNIAIRDHAGEYSYFQLYSNSKRLSRQIANLCGSSGSSSTVAFFYSNDVLSTLTLWACWMCGQVAMPLRLDFSCSGLVNLLKLSKTRLLVAPEKYGNLSRKLAYQLDVPTLCLDHMFIKKHNLPFNYSREIFMNANLVILEGTLTNDFYTTFDALLLNTLGKINKLKTAVLSHKNLSVQIKSAASAWQVSAEDRVFQIFTSDHINGYINATLFPLEAGGTVQMHEPFDANNCWSTILGINTPQKDRVNILIAEPKVYNVLITEYEKIFLKNSRMVEFIKNYCMRNFRLMISSFSPLPQHVANRWFEITGHNIMESLYITESGITLRYNPQHDQANTQKQNHVTLAFNNTLSDVKVRIVDNSNRIIYDSQDLKVHTRYLVDSPTIVGSLLVAGPGVFRNYLNSEKPSNEKESYFNTGDIVCYEDGLFKLLGRCKGEERFNTLTTMTDIEEFYSRLNLHPSINFDKLENRGVVYAIKPNQRMSLKSLKLFYAIILKEYYRAIVFHLNTNK</sequence>
<name>A0A1B0B9W9_9MUSC</name>
<dbReference type="EnsemblMetazoa" id="GPPI023445-RA">
    <property type="protein sequence ID" value="GPPI023445-PA"/>
    <property type="gene ID" value="GPPI023445"/>
</dbReference>
<evidence type="ECO:0000259" key="2">
    <source>
        <dbReference type="Pfam" id="PF00501"/>
    </source>
</evidence>
<dbReference type="GO" id="GO:0031956">
    <property type="term" value="F:medium-chain fatty acid-CoA ligase activity"/>
    <property type="evidence" value="ECO:0007669"/>
    <property type="project" value="TreeGrafter"/>
</dbReference>
<dbReference type="STRING" id="67801.A0A1B0B9W9"/>
<dbReference type="PANTHER" id="PTHR43201">
    <property type="entry name" value="ACYL-COA SYNTHETASE"/>
    <property type="match status" value="1"/>
</dbReference>
<evidence type="ECO:0000313" key="3">
    <source>
        <dbReference type="EnsemblMetazoa" id="GPPI023445-PA"/>
    </source>
</evidence>
<reference evidence="3" key="2">
    <citation type="submission" date="2020-05" db="UniProtKB">
        <authorList>
            <consortium name="EnsemblMetazoa"/>
        </authorList>
    </citation>
    <scope>IDENTIFICATION</scope>
    <source>
        <strain evidence="3">IAEA</strain>
    </source>
</reference>
<dbReference type="InterPro" id="IPR042099">
    <property type="entry name" value="ANL_N_sf"/>
</dbReference>
<proteinExistence type="inferred from homology"/>
<evidence type="ECO:0000313" key="4">
    <source>
        <dbReference type="Proteomes" id="UP000092460"/>
    </source>
</evidence>
<protein>
    <recommendedName>
        <fullName evidence="2">AMP-dependent synthetase/ligase domain-containing protein</fullName>
    </recommendedName>
</protein>
<dbReference type="VEuPathDB" id="VectorBase:GPPI023445"/>
<comment type="similarity">
    <text evidence="1">Belongs to the ATP-dependent AMP-binding enzyme family.</text>
</comment>
<reference evidence="4" key="1">
    <citation type="submission" date="2015-01" db="EMBL/GenBank/DDBJ databases">
        <authorList>
            <person name="Aksoy S."/>
            <person name="Warren W."/>
            <person name="Wilson R.K."/>
        </authorList>
    </citation>
    <scope>NUCLEOTIDE SEQUENCE [LARGE SCALE GENOMIC DNA]</scope>
    <source>
        <strain evidence="4">IAEA</strain>
    </source>
</reference>
<evidence type="ECO:0000256" key="1">
    <source>
        <dbReference type="ARBA" id="ARBA00006432"/>
    </source>
</evidence>
<dbReference type="Gene3D" id="3.40.50.12780">
    <property type="entry name" value="N-terminal domain of ligase-like"/>
    <property type="match status" value="1"/>
</dbReference>